<name>A0AAD1D4L4_SPHMI</name>
<dbReference type="RefSeq" id="WP_121053226.1">
    <property type="nucleotide sequence ID" value="NZ_AP018711.1"/>
</dbReference>
<dbReference type="KEGG" id="smic:SmB9_09450"/>
<protein>
    <submittedName>
        <fullName evidence="3">Aspartate racemase</fullName>
    </submittedName>
</protein>
<dbReference type="SUPFAM" id="SSF53681">
    <property type="entry name" value="Aspartate/glutamate racemase"/>
    <property type="match status" value="2"/>
</dbReference>
<dbReference type="EMBL" id="AP018711">
    <property type="protein sequence ID" value="BBE33287.1"/>
    <property type="molecule type" value="Genomic_DNA"/>
</dbReference>
<evidence type="ECO:0000313" key="6">
    <source>
        <dbReference type="Proteomes" id="UP000276029"/>
    </source>
</evidence>
<accession>A0AAD1D4L4</accession>
<evidence type="ECO:0000313" key="5">
    <source>
        <dbReference type="Proteomes" id="UP000275727"/>
    </source>
</evidence>
<dbReference type="Proteomes" id="UP000276029">
    <property type="component" value="Unassembled WGS sequence"/>
</dbReference>
<dbReference type="PANTHER" id="PTHR21198:SF7">
    <property type="entry name" value="ASPARTATE-GLUTAMATE RACEMASE FAMILY"/>
    <property type="match status" value="1"/>
</dbReference>
<evidence type="ECO:0000313" key="4">
    <source>
        <dbReference type="EMBL" id="RKS85423.1"/>
    </source>
</evidence>
<dbReference type="InterPro" id="IPR015942">
    <property type="entry name" value="Asp/Glu/hydantoin_racemase"/>
</dbReference>
<evidence type="ECO:0000256" key="2">
    <source>
        <dbReference type="ARBA" id="ARBA00023235"/>
    </source>
</evidence>
<dbReference type="PANTHER" id="PTHR21198">
    <property type="entry name" value="GLUTAMATE RACEMASE"/>
    <property type="match status" value="1"/>
</dbReference>
<dbReference type="GO" id="GO:0047661">
    <property type="term" value="F:amino-acid racemase activity"/>
    <property type="evidence" value="ECO:0007669"/>
    <property type="project" value="InterPro"/>
</dbReference>
<keyword evidence="2" id="KW-0413">Isomerase</keyword>
<dbReference type="Gene3D" id="3.40.50.1860">
    <property type="match status" value="2"/>
</dbReference>
<reference evidence="3 5" key="1">
    <citation type="submission" date="2018-06" db="EMBL/GenBank/DDBJ databases">
        <title>Complete Genome Sequence of the Microcystin-Degrading Bacterium Sphingosinicella microcystinivorans Strain B-9.</title>
        <authorList>
            <person name="Jin H."/>
            <person name="Nishizawa T."/>
            <person name="Guo Y."/>
            <person name="Nishizawa A."/>
            <person name="Park H."/>
            <person name="Kato H."/>
            <person name="Tsuji K."/>
            <person name="Harada K."/>
        </authorList>
    </citation>
    <scope>NUCLEOTIDE SEQUENCE [LARGE SCALE GENOMIC DNA]</scope>
    <source>
        <strain evidence="3 5">B9</strain>
    </source>
</reference>
<dbReference type="NCBIfam" id="TIGR00035">
    <property type="entry name" value="asp_race"/>
    <property type="match status" value="1"/>
</dbReference>
<comment type="similarity">
    <text evidence="1">Belongs to the aspartate/glutamate racemases family.</text>
</comment>
<dbReference type="Pfam" id="PF01177">
    <property type="entry name" value="Asp_Glu_race"/>
    <property type="match status" value="1"/>
</dbReference>
<evidence type="ECO:0000256" key="1">
    <source>
        <dbReference type="ARBA" id="ARBA00007847"/>
    </source>
</evidence>
<organism evidence="3 5">
    <name type="scientific">Sphingosinicella microcystinivorans</name>
    <dbReference type="NCBI Taxonomy" id="335406"/>
    <lineage>
        <taxon>Bacteria</taxon>
        <taxon>Pseudomonadati</taxon>
        <taxon>Pseudomonadota</taxon>
        <taxon>Alphaproteobacteria</taxon>
        <taxon>Sphingomonadales</taxon>
        <taxon>Sphingosinicellaceae</taxon>
        <taxon>Sphingosinicella</taxon>
    </lineage>
</organism>
<dbReference type="EMBL" id="RBWX01000011">
    <property type="protein sequence ID" value="RKS85423.1"/>
    <property type="molecule type" value="Genomic_DNA"/>
</dbReference>
<dbReference type="InterPro" id="IPR004380">
    <property type="entry name" value="Asp_race"/>
</dbReference>
<dbReference type="AlphaFoldDB" id="A0AAD1D4L4"/>
<dbReference type="PROSITE" id="PS00923">
    <property type="entry name" value="ASP_GLU_RACEMASE_1"/>
    <property type="match status" value="1"/>
</dbReference>
<dbReference type="InterPro" id="IPR018187">
    <property type="entry name" value="Asp/Glu_racemase_AS_1"/>
</dbReference>
<sequence>METALDAVRRSPGDGPVLGVLGGMGPLATADFLRKLVERTPARRDQDHIPALTFSANFVPDRTAFLLGSGPDPFPALVASARYLRDCGAAMLAMPCNTAHYWHARLAGEVDIPFVSMVQATLKAIGEVAPTGPVGLLATTGTVSSGIYAQPLADVGRTCLALSEELQAEVMSGIGLVKAGQIAAGAAKFAMAERDLADRGAQAIILGCTEIPVALDAAAGLGPARIDTLLCLADAVVDRSQR</sequence>
<gene>
    <name evidence="4" type="ORF">DFR51_3341</name>
    <name evidence="3" type="ORF">SmB9_09450</name>
</gene>
<proteinExistence type="inferred from homology"/>
<dbReference type="Proteomes" id="UP000275727">
    <property type="component" value="Chromosome"/>
</dbReference>
<evidence type="ECO:0000313" key="3">
    <source>
        <dbReference type="EMBL" id="BBE33287.1"/>
    </source>
</evidence>
<dbReference type="InterPro" id="IPR001920">
    <property type="entry name" value="Asp/Glu_race"/>
</dbReference>
<reference evidence="4 6" key="2">
    <citation type="submission" date="2018-10" db="EMBL/GenBank/DDBJ databases">
        <title>Genomic Encyclopedia of Type Strains, Phase IV (KMG-IV): sequencing the most valuable type-strain genomes for metagenomic binning, comparative biology and taxonomic classification.</title>
        <authorList>
            <person name="Goeker M."/>
        </authorList>
    </citation>
    <scope>NUCLEOTIDE SEQUENCE [LARGE SCALE GENOMIC DNA]</scope>
    <source>
        <strain evidence="4 6">DSM 19791</strain>
    </source>
</reference>
<keyword evidence="6" id="KW-1185">Reference proteome</keyword>